<keyword evidence="4" id="KW-1185">Reference proteome</keyword>
<dbReference type="InterPro" id="IPR036034">
    <property type="entry name" value="PDZ_sf"/>
</dbReference>
<dbReference type="EMBL" id="CP043661">
    <property type="protein sequence ID" value="QNE22924.1"/>
    <property type="molecule type" value="Genomic_DNA"/>
</dbReference>
<dbReference type="AlphaFoldDB" id="A0A7G6X9K9"/>
<dbReference type="Gene3D" id="2.30.42.10">
    <property type="match status" value="1"/>
</dbReference>
<reference evidence="4" key="1">
    <citation type="submission" date="2019-09" db="EMBL/GenBank/DDBJ databases">
        <title>Antimicrobial potential of Antarctic Bacteria.</title>
        <authorList>
            <person name="Benaud N."/>
            <person name="Edwards R.J."/>
            <person name="Ferrari B.C."/>
        </authorList>
    </citation>
    <scope>NUCLEOTIDE SEQUENCE [LARGE SCALE GENOMIC DNA]</scope>
    <source>
        <strain evidence="4">SPB151</strain>
    </source>
</reference>
<reference evidence="3 4" key="2">
    <citation type="journal article" date="2020" name="Microbiol. Resour. Announc.">
        <title>Antarctic desert soil bacteria exhibit high novel natural product potential, evaluated through long-read genome sequencing and comparative genomics.</title>
        <authorList>
            <person name="Benaud N."/>
            <person name="Edwards R.J."/>
            <person name="Amos T.G."/>
            <person name="D'Agostino P.M."/>
            <person name="Gutierrez-Chavez C."/>
            <person name="Montgomery K."/>
            <person name="Nicetic I."/>
            <person name="Ferrari B.C."/>
        </authorList>
    </citation>
    <scope>NUCLEOTIDE SEQUENCE [LARGE SCALE GENOMIC DNA]</scope>
    <source>
        <strain evidence="3 4">SPB151</strain>
    </source>
</reference>
<protein>
    <submittedName>
        <fullName evidence="3">PDZ domain-containing protein</fullName>
    </submittedName>
</protein>
<dbReference type="KEGG" id="kqi:F1D05_13630"/>
<feature type="domain" description="PDZ" evidence="2">
    <location>
        <begin position="1"/>
        <end position="47"/>
    </location>
</feature>
<evidence type="ECO:0000259" key="2">
    <source>
        <dbReference type="PROSITE" id="PS50106"/>
    </source>
</evidence>
<feature type="region of interest" description="Disordered" evidence="1">
    <location>
        <begin position="64"/>
        <end position="88"/>
    </location>
</feature>
<sequence length="88" mass="8758">MLGISVLANQGVSGAVVNDVVADGAAAKAGLSAGDVITSFDGKAVDSPDTLSTALNSHHAGDKVPVTWQDQSGQSHTATITLMTGPVR</sequence>
<evidence type="ECO:0000313" key="3">
    <source>
        <dbReference type="EMBL" id="QNE22924.1"/>
    </source>
</evidence>
<dbReference type="SUPFAM" id="SSF50156">
    <property type="entry name" value="PDZ domain-like"/>
    <property type="match status" value="1"/>
</dbReference>
<proteinExistence type="predicted"/>
<evidence type="ECO:0000313" key="4">
    <source>
        <dbReference type="Proteomes" id="UP000515563"/>
    </source>
</evidence>
<name>A0A7G6X9K9_9ACTN</name>
<dbReference type="PROSITE" id="PS50106">
    <property type="entry name" value="PDZ"/>
    <property type="match status" value="1"/>
</dbReference>
<dbReference type="Proteomes" id="UP000515563">
    <property type="component" value="Chromosome"/>
</dbReference>
<evidence type="ECO:0000256" key="1">
    <source>
        <dbReference type="SAM" id="MobiDB-lite"/>
    </source>
</evidence>
<dbReference type="SMART" id="SM00228">
    <property type="entry name" value="PDZ"/>
    <property type="match status" value="1"/>
</dbReference>
<dbReference type="InterPro" id="IPR001478">
    <property type="entry name" value="PDZ"/>
</dbReference>
<organism evidence="3 4">
    <name type="scientific">Kribbella qitaiheensis</name>
    <dbReference type="NCBI Taxonomy" id="1544730"/>
    <lineage>
        <taxon>Bacteria</taxon>
        <taxon>Bacillati</taxon>
        <taxon>Actinomycetota</taxon>
        <taxon>Actinomycetes</taxon>
        <taxon>Propionibacteriales</taxon>
        <taxon>Kribbellaceae</taxon>
        <taxon>Kribbella</taxon>
    </lineage>
</organism>
<dbReference type="Pfam" id="PF13180">
    <property type="entry name" value="PDZ_2"/>
    <property type="match status" value="1"/>
</dbReference>
<gene>
    <name evidence="3" type="ORF">F1D05_13630</name>
</gene>
<accession>A0A7G6X9K9</accession>
<feature type="compositionally biased region" description="Polar residues" evidence="1">
    <location>
        <begin position="68"/>
        <end position="82"/>
    </location>
</feature>